<keyword evidence="1" id="KW-0472">Membrane</keyword>
<evidence type="ECO:0000313" key="3">
    <source>
        <dbReference type="Proteomes" id="UP000051934"/>
    </source>
</evidence>
<dbReference type="AlphaFoldDB" id="A0A0R2S6H1"/>
<comment type="caution">
    <text evidence="2">The sequence shown here is derived from an EMBL/GenBank/DDBJ whole genome shotgun (WGS) entry which is preliminary data.</text>
</comment>
<dbReference type="GO" id="GO:0015628">
    <property type="term" value="P:protein secretion by the type II secretion system"/>
    <property type="evidence" value="ECO:0007669"/>
    <property type="project" value="TreeGrafter"/>
</dbReference>
<gene>
    <name evidence="2" type="ORF">ABR69_01675</name>
</gene>
<evidence type="ECO:0000256" key="1">
    <source>
        <dbReference type="SAM" id="Phobius"/>
    </source>
</evidence>
<accession>A0A0R2S6H1</accession>
<feature type="transmembrane region" description="Helical" evidence="1">
    <location>
        <begin position="30"/>
        <end position="49"/>
    </location>
</feature>
<dbReference type="Gene3D" id="1.10.150.280">
    <property type="entry name" value="AF1531-like domain"/>
    <property type="match status" value="1"/>
</dbReference>
<dbReference type="EMBL" id="LIBB01000330">
    <property type="protein sequence ID" value="KRO70476.1"/>
    <property type="molecule type" value="Genomic_DNA"/>
</dbReference>
<dbReference type="SUPFAM" id="SSF47781">
    <property type="entry name" value="RuvA domain 2-like"/>
    <property type="match status" value="1"/>
</dbReference>
<dbReference type="PANTHER" id="PTHR21180">
    <property type="entry name" value="ENDONUCLEASE/EXONUCLEASE/PHOSPHATASE FAMILY DOMAIN-CONTAINING PROTEIN 1"/>
    <property type="match status" value="1"/>
</dbReference>
<keyword evidence="1" id="KW-1133">Transmembrane helix</keyword>
<reference evidence="2 3" key="1">
    <citation type="submission" date="2015-10" db="EMBL/GenBank/DDBJ databases">
        <title>Metagenome-Assembled Genomes uncover a global brackish microbiome.</title>
        <authorList>
            <person name="Hugerth L.W."/>
            <person name="Larsson J."/>
            <person name="Alneberg J."/>
            <person name="Lindh M.V."/>
            <person name="Legrand C."/>
            <person name="Pinhassi J."/>
            <person name="Andersson A.F."/>
        </authorList>
    </citation>
    <scope>NUCLEOTIDE SEQUENCE [LARGE SCALE GENOMIC DNA]</scope>
    <source>
        <strain evidence="2">BACL4 MAG-120507-bin80</strain>
    </source>
</reference>
<dbReference type="GO" id="GO:0015627">
    <property type="term" value="C:type II protein secretion system complex"/>
    <property type="evidence" value="ECO:0007669"/>
    <property type="project" value="TreeGrafter"/>
</dbReference>
<dbReference type="Proteomes" id="UP000051934">
    <property type="component" value="Unassembled WGS sequence"/>
</dbReference>
<proteinExistence type="predicted"/>
<dbReference type="PANTHER" id="PTHR21180:SF32">
    <property type="entry name" value="ENDONUCLEASE_EXONUCLEASE_PHOSPHATASE FAMILY DOMAIN-CONTAINING PROTEIN 1"/>
    <property type="match status" value="1"/>
</dbReference>
<dbReference type="Pfam" id="PF12836">
    <property type="entry name" value="HHH_3"/>
    <property type="match status" value="1"/>
</dbReference>
<dbReference type="NCBIfam" id="TIGR00426">
    <property type="entry name" value="competence protein ComEA helix-hairpin-helix repeat region"/>
    <property type="match status" value="1"/>
</dbReference>
<organism evidence="2 3">
    <name type="scientific">OM182 bacterium BACL3 MAG-120507-bin80</name>
    <dbReference type="NCBI Taxonomy" id="1655577"/>
    <lineage>
        <taxon>Bacteria</taxon>
        <taxon>Pseudomonadati</taxon>
        <taxon>Pseudomonadota</taxon>
        <taxon>Gammaproteobacteria</taxon>
        <taxon>OMG group</taxon>
        <taxon>OM182 clade</taxon>
    </lineage>
</organism>
<evidence type="ECO:0008006" key="4">
    <source>
        <dbReference type="Google" id="ProtNLM"/>
    </source>
</evidence>
<dbReference type="InterPro" id="IPR010994">
    <property type="entry name" value="RuvA_2-like"/>
</dbReference>
<dbReference type="InterPro" id="IPR004509">
    <property type="entry name" value="Competence_ComEA_HhH"/>
</dbReference>
<name>A0A0R2S6H1_9GAMM</name>
<dbReference type="InterPro" id="IPR051675">
    <property type="entry name" value="Endo/Exo/Phosphatase_dom_1"/>
</dbReference>
<evidence type="ECO:0000313" key="2">
    <source>
        <dbReference type="EMBL" id="KRO70476.1"/>
    </source>
</evidence>
<protein>
    <recommendedName>
        <fullName evidence="4">Competence protein ComEA</fullName>
    </recommendedName>
</protein>
<sequence>MILTKEILSSDQPTSGLETSSSPRGQYCSMPLGVLTALFFLALTSLVGINSALAQTDETGALASAEAAKLDINLADAESLAASLVGIGLTKAREIVRYRELHGDFVAIEELAEVKGIGLATVEKNRHLVLVVAPAMDGC</sequence>
<keyword evidence="1" id="KW-0812">Transmembrane</keyword>